<gene>
    <name evidence="3" type="ORF">CO174_03210</name>
</gene>
<evidence type="ECO:0000313" key="3">
    <source>
        <dbReference type="EMBL" id="PJA45431.1"/>
    </source>
</evidence>
<dbReference type="SUPFAM" id="SSF102405">
    <property type="entry name" value="MCP/YpsA-like"/>
    <property type="match status" value="1"/>
</dbReference>
<sequence>MLGKKKKKSLKNTPPSLIPDSSQNLCRLPLAPGEKQDEPTRINGLSWRIFRIMSEFVEGFQFLSQSTQEVTIFGSARTSPSDRWYQEAEKLGALLVGSGHTVITGGGPGIMEGANKGAKEAGGPSIGLNIRLPEEQRENPYVTHGRAFHYFFTRKVMMAASAQAYVYFPGGFGTLDELFEIVTLIQTGKMQATPVICVGKDFWEGLFRWVRSAQLETYQTISSKDLELIAIVDSAEEAHEIIKHSDERTFF</sequence>
<proteinExistence type="inferred from homology"/>
<dbReference type="EMBL" id="PFWU01000038">
    <property type="protein sequence ID" value="PJA45431.1"/>
    <property type="molecule type" value="Genomic_DNA"/>
</dbReference>
<evidence type="ECO:0000256" key="2">
    <source>
        <dbReference type="SAM" id="MobiDB-lite"/>
    </source>
</evidence>
<dbReference type="Proteomes" id="UP000229385">
    <property type="component" value="Unassembled WGS sequence"/>
</dbReference>
<evidence type="ECO:0000256" key="1">
    <source>
        <dbReference type="RuleBase" id="RU363015"/>
    </source>
</evidence>
<name>A0A2M7XC07_9BACT</name>
<accession>A0A2M7XC07</accession>
<dbReference type="GO" id="GO:0016787">
    <property type="term" value="F:hydrolase activity"/>
    <property type="evidence" value="ECO:0007669"/>
    <property type="project" value="UniProtKB-KW"/>
</dbReference>
<dbReference type="Gene3D" id="3.40.50.450">
    <property type="match status" value="1"/>
</dbReference>
<dbReference type="InterPro" id="IPR052341">
    <property type="entry name" value="LOG_family_nucleotidases"/>
</dbReference>
<reference evidence="4" key="1">
    <citation type="submission" date="2017-09" db="EMBL/GenBank/DDBJ databases">
        <title>Depth-based differentiation of microbial function through sediment-hosted aquifers and enrichment of novel symbionts in the deep terrestrial subsurface.</title>
        <authorList>
            <person name="Probst A.J."/>
            <person name="Ladd B."/>
            <person name="Jarett J.K."/>
            <person name="Geller-Mcgrath D.E."/>
            <person name="Sieber C.M.K."/>
            <person name="Emerson J.B."/>
            <person name="Anantharaman K."/>
            <person name="Thomas B.C."/>
            <person name="Malmstrom R."/>
            <person name="Stieglmeier M."/>
            <person name="Klingl A."/>
            <person name="Woyke T."/>
            <person name="Ryan C.M."/>
            <person name="Banfield J.F."/>
        </authorList>
    </citation>
    <scope>NUCLEOTIDE SEQUENCE [LARGE SCALE GENOMIC DNA]</scope>
</reference>
<comment type="caution">
    <text evidence="3">The sequence shown here is derived from an EMBL/GenBank/DDBJ whole genome shotgun (WGS) entry which is preliminary data.</text>
</comment>
<feature type="region of interest" description="Disordered" evidence="2">
    <location>
        <begin position="1"/>
        <end position="38"/>
    </location>
</feature>
<organism evidence="3 4">
    <name type="scientific">Candidatus Uhrbacteria bacterium CG_4_9_14_3_um_filter_50_9</name>
    <dbReference type="NCBI Taxonomy" id="1975035"/>
    <lineage>
        <taxon>Bacteria</taxon>
        <taxon>Candidatus Uhriibacteriota</taxon>
    </lineage>
</organism>
<dbReference type="GO" id="GO:0009691">
    <property type="term" value="P:cytokinin biosynthetic process"/>
    <property type="evidence" value="ECO:0007669"/>
    <property type="project" value="UniProtKB-UniRule"/>
</dbReference>
<dbReference type="EC" id="3.2.2.n1" evidence="1"/>
<keyword evidence="1" id="KW-0203">Cytokinin biosynthesis</keyword>
<dbReference type="InterPro" id="IPR005269">
    <property type="entry name" value="LOG"/>
</dbReference>
<dbReference type="PANTHER" id="PTHR43393:SF3">
    <property type="entry name" value="LYSINE DECARBOXYLASE-LIKE PROTEIN"/>
    <property type="match status" value="1"/>
</dbReference>
<comment type="similarity">
    <text evidence="1">Belongs to the LOG family.</text>
</comment>
<keyword evidence="1" id="KW-0378">Hydrolase</keyword>
<dbReference type="PANTHER" id="PTHR43393">
    <property type="entry name" value="CYTOKININ RIBOSIDE 5'-MONOPHOSPHATE PHOSPHORIBOHYDROLASE"/>
    <property type="match status" value="1"/>
</dbReference>
<feature type="compositionally biased region" description="Basic residues" evidence="2">
    <location>
        <begin position="1"/>
        <end position="10"/>
    </location>
</feature>
<dbReference type="InterPro" id="IPR031100">
    <property type="entry name" value="LOG_fam"/>
</dbReference>
<evidence type="ECO:0000313" key="4">
    <source>
        <dbReference type="Proteomes" id="UP000229385"/>
    </source>
</evidence>
<dbReference type="AlphaFoldDB" id="A0A2M7XC07"/>
<feature type="compositionally biased region" description="Polar residues" evidence="2">
    <location>
        <begin position="11"/>
        <end position="25"/>
    </location>
</feature>
<dbReference type="Pfam" id="PF03641">
    <property type="entry name" value="Lysine_decarbox"/>
    <property type="match status" value="1"/>
</dbReference>
<dbReference type="NCBIfam" id="TIGR00730">
    <property type="entry name" value="Rossman fold protein, TIGR00730 family"/>
    <property type="match status" value="1"/>
</dbReference>
<protein>
    <recommendedName>
        <fullName evidence="1">Cytokinin riboside 5'-monophosphate phosphoribohydrolase</fullName>
        <ecNumber evidence="1">3.2.2.n1</ecNumber>
    </recommendedName>
</protein>
<dbReference type="GO" id="GO:0005829">
    <property type="term" value="C:cytosol"/>
    <property type="evidence" value="ECO:0007669"/>
    <property type="project" value="TreeGrafter"/>
</dbReference>